<dbReference type="AlphaFoldDB" id="A0ABD2QHT4"/>
<organism evidence="2 3">
    <name type="scientific">Cichlidogyrus casuarinus</name>
    <dbReference type="NCBI Taxonomy" id="1844966"/>
    <lineage>
        <taxon>Eukaryota</taxon>
        <taxon>Metazoa</taxon>
        <taxon>Spiralia</taxon>
        <taxon>Lophotrochozoa</taxon>
        <taxon>Platyhelminthes</taxon>
        <taxon>Monogenea</taxon>
        <taxon>Monopisthocotylea</taxon>
        <taxon>Dactylogyridea</taxon>
        <taxon>Ancyrocephalidae</taxon>
        <taxon>Cichlidogyrus</taxon>
    </lineage>
</organism>
<proteinExistence type="predicted"/>
<evidence type="ECO:0000313" key="2">
    <source>
        <dbReference type="EMBL" id="KAL3319103.1"/>
    </source>
</evidence>
<keyword evidence="3" id="KW-1185">Reference proteome</keyword>
<evidence type="ECO:0000256" key="1">
    <source>
        <dbReference type="SAM" id="Coils"/>
    </source>
</evidence>
<protein>
    <submittedName>
        <fullName evidence="2">Uncharacterized protein</fullName>
    </submittedName>
</protein>
<reference evidence="2 3" key="1">
    <citation type="submission" date="2024-11" db="EMBL/GenBank/DDBJ databases">
        <title>Adaptive evolution of stress response genes in parasites aligns with host niche diversity.</title>
        <authorList>
            <person name="Hahn C."/>
            <person name="Resl P."/>
        </authorList>
    </citation>
    <scope>NUCLEOTIDE SEQUENCE [LARGE SCALE GENOMIC DNA]</scope>
    <source>
        <strain evidence="2">EGGRZ-B1_66</strain>
        <tissue evidence="2">Body</tissue>
    </source>
</reference>
<dbReference type="Proteomes" id="UP001626550">
    <property type="component" value="Unassembled WGS sequence"/>
</dbReference>
<sequence length="575" mass="66492">MCEKTNVGKRNESFINNDVRFLRISGEPNFSKHYIGKLRELRQITMDELSSGTVLFEEISGLPNEFKIAKSENLIGLEFLGKEIYTDSDKEEFLNIFPANAKADRQLDVIQEENIRNEASVSGSKEALNKFSEYYQKVLDSVLDTTLLFGLHKVRLEREIDLQKERVSDWMQAFTNMASIQYSSQNALVLLKHCFSAQYHWLNTVKECLIQIKSSVWSLIDTVLYSLVVIVYLYDSIELSYSVIFQKLYQIRQLSQRFIRNIMECSMVSKEKLILLEENIRSYRQIGDMMSKNLYTNEDDTRNFPSFLRNSPLLKAEELIVMNTLPSNLDLLNIIEQGCSELTSITKITVLQQFADINDGNEALTQELLDSIFQALMNKSQLHEDNHLETILRDFPEVMVQITRTFNQYFENYEDQAYSSQKKLNEWTSSLALMIGKLSATNVTNTLLNLLKEYEEENPDNRPTSNEPLNIVIQDRAEDDRALECLEKHKNDPKTVFLAVSAISNLEEQIKVSEKVIAEQQSEAEAYLTKQAEEEAKIEELEARLEITERQYQTHCESVWLLDSQHLQGKGSRTS</sequence>
<accession>A0ABD2QHT4</accession>
<dbReference type="EMBL" id="JBJKFK010000170">
    <property type="protein sequence ID" value="KAL3319103.1"/>
    <property type="molecule type" value="Genomic_DNA"/>
</dbReference>
<gene>
    <name evidence="2" type="ORF">Ciccas_002230</name>
</gene>
<keyword evidence="1" id="KW-0175">Coiled coil</keyword>
<feature type="coiled-coil region" evidence="1">
    <location>
        <begin position="503"/>
        <end position="558"/>
    </location>
</feature>
<evidence type="ECO:0000313" key="3">
    <source>
        <dbReference type="Proteomes" id="UP001626550"/>
    </source>
</evidence>
<name>A0ABD2QHT4_9PLAT</name>
<comment type="caution">
    <text evidence="2">The sequence shown here is derived from an EMBL/GenBank/DDBJ whole genome shotgun (WGS) entry which is preliminary data.</text>
</comment>